<dbReference type="EMBL" id="LR796483">
    <property type="protein sequence ID" value="CAB4146953.1"/>
    <property type="molecule type" value="Genomic_DNA"/>
</dbReference>
<sequence>MLCPECGSGSICVKESRHDTFESIVRRRGCRSCHHVWRTKEKDEEWFGSPCERTNQITQNSNNKSHAQVKPGATSFLRYLLLKQQDLQEKQKTDERDPKRSLRVVISVNANERKRLCNAAKSRHTTISELIRQALVADGILPTLSQPRETK</sequence>
<dbReference type="InterPro" id="IPR055173">
    <property type="entry name" value="NrdR-like_N"/>
</dbReference>
<evidence type="ECO:0000313" key="2">
    <source>
        <dbReference type="EMBL" id="CAB4146953.1"/>
    </source>
</evidence>
<name>A0A6J5MNF7_9CAUD</name>
<accession>A0A6J5MNF7</accession>
<organism evidence="2">
    <name type="scientific">uncultured Caudovirales phage</name>
    <dbReference type="NCBI Taxonomy" id="2100421"/>
    <lineage>
        <taxon>Viruses</taxon>
        <taxon>Duplodnaviria</taxon>
        <taxon>Heunggongvirae</taxon>
        <taxon>Uroviricota</taxon>
        <taxon>Caudoviricetes</taxon>
        <taxon>Peduoviridae</taxon>
        <taxon>Maltschvirus</taxon>
        <taxon>Maltschvirus maltsch</taxon>
    </lineage>
</organism>
<dbReference type="Pfam" id="PF22811">
    <property type="entry name" value="Zn_ribbon_NrdR"/>
    <property type="match status" value="1"/>
</dbReference>
<proteinExistence type="predicted"/>
<feature type="domain" description="Transcriptional repressor NrdR-like N-terminal" evidence="1">
    <location>
        <begin position="1"/>
        <end position="41"/>
    </location>
</feature>
<evidence type="ECO:0000259" key="1">
    <source>
        <dbReference type="Pfam" id="PF22811"/>
    </source>
</evidence>
<dbReference type="CDD" id="cd21631">
    <property type="entry name" value="RHH_CopG_NikR-like"/>
    <property type="match status" value="1"/>
</dbReference>
<reference evidence="2" key="1">
    <citation type="submission" date="2020-04" db="EMBL/GenBank/DDBJ databases">
        <authorList>
            <person name="Chiriac C."/>
            <person name="Salcher M."/>
            <person name="Ghai R."/>
            <person name="Kavagutti S V."/>
        </authorList>
    </citation>
    <scope>NUCLEOTIDE SEQUENCE</scope>
</reference>
<gene>
    <name evidence="2" type="ORF">UFOVP431_4</name>
</gene>
<protein>
    <recommendedName>
        <fullName evidence="1">Transcriptional repressor NrdR-like N-terminal domain-containing protein</fullName>
    </recommendedName>
</protein>